<reference evidence="1 2" key="1">
    <citation type="journal article" date="2022" name="Mar. Drugs">
        <title>Bioassay-Guided Fractionation Leads to the Detection of Cholic Acid Generated by the Rare Thalassomonas sp.</title>
        <authorList>
            <person name="Pheiffer F."/>
            <person name="Schneider Y.K."/>
            <person name="Hansen E.H."/>
            <person name="Andersen J.H."/>
            <person name="Isaksson J."/>
            <person name="Busche T."/>
            <person name="R C."/>
            <person name="Kalinowski J."/>
            <person name="Zyl L.V."/>
            <person name="Trindade M."/>
        </authorList>
    </citation>
    <scope>NUCLEOTIDE SEQUENCE [LARGE SCALE GENOMIC DNA]</scope>
    <source>
        <strain evidence="1 2">A5K-61T</strain>
    </source>
</reference>
<name>A0ABY7VHB6_9GAMM</name>
<gene>
    <name evidence="1" type="ORF">H3N35_03780</name>
</gene>
<evidence type="ECO:0008006" key="3">
    <source>
        <dbReference type="Google" id="ProtNLM"/>
    </source>
</evidence>
<accession>A0ABY7VHB6</accession>
<keyword evidence="2" id="KW-1185">Reference proteome</keyword>
<proteinExistence type="predicted"/>
<evidence type="ECO:0000313" key="1">
    <source>
        <dbReference type="EMBL" id="WDE12609.1"/>
    </source>
</evidence>
<protein>
    <recommendedName>
        <fullName evidence="3">Cytochrome c domain-containing protein</fullName>
    </recommendedName>
</protein>
<evidence type="ECO:0000313" key="2">
    <source>
        <dbReference type="Proteomes" id="UP001215231"/>
    </source>
</evidence>
<organism evidence="1 2">
    <name type="scientific">Thalassomonas haliotis</name>
    <dbReference type="NCBI Taxonomy" id="485448"/>
    <lineage>
        <taxon>Bacteria</taxon>
        <taxon>Pseudomonadati</taxon>
        <taxon>Pseudomonadota</taxon>
        <taxon>Gammaproteobacteria</taxon>
        <taxon>Alteromonadales</taxon>
        <taxon>Colwelliaceae</taxon>
        <taxon>Thalassomonas</taxon>
    </lineage>
</organism>
<dbReference type="RefSeq" id="WP_274052886.1">
    <property type="nucleotide sequence ID" value="NZ_CP059693.1"/>
</dbReference>
<dbReference type="Proteomes" id="UP001215231">
    <property type="component" value="Chromosome"/>
</dbReference>
<dbReference type="EMBL" id="CP059693">
    <property type="protein sequence ID" value="WDE12609.1"/>
    <property type="molecule type" value="Genomic_DNA"/>
</dbReference>
<sequence>MLIAGLSGISFISSAEPYLAVKNNLPCAACHSNPNGGGLRNDFGRIYGQSVLPAKASALDTTELAKINQYFTLGANARFNANFQKTDEKENNTSRSFEVASTQLYLNIKMPETGLSFYLDQQVAPGSAINREAFVIYQFDDQDFIKAGKLYLPYGLRIEDDSAFIRQASGMNFDNSDNGVEYGLNFADSDINFYMANGTSQASNNDNSFLYGIRAEHRFSSFRIGTTALLNDGDRQTQMLNLYGGAQWGNVTFLAEVDYIKLETLTDEDIGQLASLAEINFQWRPGWNIKLTAEYFDPDNGISENEQSRYSLIGEYTPLSNIQLRFGVRVKQDIPQKPQQNHDLAFIQSHFYF</sequence>
<dbReference type="SUPFAM" id="SSF56935">
    <property type="entry name" value="Porins"/>
    <property type="match status" value="1"/>
</dbReference>